<dbReference type="Proteomes" id="UP000620327">
    <property type="component" value="Unassembled WGS sequence"/>
</dbReference>
<name>A0A923MGT8_9FIRM</name>
<dbReference type="RefSeq" id="WP_187014679.1">
    <property type="nucleotide sequence ID" value="NZ_JACOQI010000007.1"/>
</dbReference>
<dbReference type="AlphaFoldDB" id="A0A923MGT8"/>
<keyword evidence="3" id="KW-1185">Reference proteome</keyword>
<feature type="transmembrane region" description="Helical" evidence="1">
    <location>
        <begin position="20"/>
        <end position="42"/>
    </location>
</feature>
<gene>
    <name evidence="2" type="ORF">H8Z83_08860</name>
</gene>
<keyword evidence="1" id="KW-0472">Membrane</keyword>
<accession>A0A923MGT8</accession>
<comment type="caution">
    <text evidence="2">The sequence shown here is derived from an EMBL/GenBank/DDBJ whole genome shotgun (WGS) entry which is preliminary data.</text>
</comment>
<sequence length="176" mass="19210">MSGFSFSKLKQAKPSMRRRLFLYMGALAALLLVTLFAVLLLLGQLKSPREELVKTLTFRMEAFQSDMESLWRNVSVMGLHLSEDMTAILEKQTTDLSDLNGDADAVERLEDAMLEPLCQYVRQTDCSGAFVMLNTSPLSAILNPSAACMSSGATPPTPQVGCCSTAAWRTSDGGMM</sequence>
<keyword evidence="1" id="KW-1133">Transmembrane helix</keyword>
<dbReference type="EMBL" id="JACOQI010000007">
    <property type="protein sequence ID" value="MBC5770427.1"/>
    <property type="molecule type" value="Genomic_DNA"/>
</dbReference>
<proteinExistence type="predicted"/>
<protein>
    <submittedName>
        <fullName evidence="2">Uncharacterized protein</fullName>
    </submittedName>
</protein>
<evidence type="ECO:0000313" key="2">
    <source>
        <dbReference type="EMBL" id="MBC5770427.1"/>
    </source>
</evidence>
<evidence type="ECO:0000313" key="3">
    <source>
        <dbReference type="Proteomes" id="UP000620327"/>
    </source>
</evidence>
<reference evidence="2" key="1">
    <citation type="submission" date="2020-08" db="EMBL/GenBank/DDBJ databases">
        <title>Genome public.</title>
        <authorList>
            <person name="Liu C."/>
            <person name="Sun Q."/>
        </authorList>
    </citation>
    <scope>NUCLEOTIDE SEQUENCE</scope>
    <source>
        <strain evidence="2">BX15</strain>
    </source>
</reference>
<keyword evidence="1" id="KW-0812">Transmembrane</keyword>
<organism evidence="2 3">
    <name type="scientific">Dysosmobacter segnis</name>
    <dbReference type="NCBI Taxonomy" id="2763042"/>
    <lineage>
        <taxon>Bacteria</taxon>
        <taxon>Bacillati</taxon>
        <taxon>Bacillota</taxon>
        <taxon>Clostridia</taxon>
        <taxon>Eubacteriales</taxon>
        <taxon>Oscillospiraceae</taxon>
        <taxon>Dysosmobacter</taxon>
    </lineage>
</organism>
<evidence type="ECO:0000256" key="1">
    <source>
        <dbReference type="SAM" id="Phobius"/>
    </source>
</evidence>